<dbReference type="Gene3D" id="2.30.39.10">
    <property type="entry name" value="Alpha-1-antitrypsin, domain 1"/>
    <property type="match status" value="1"/>
</dbReference>
<feature type="domain" description="Serpin" evidence="5">
    <location>
        <begin position="59"/>
        <end position="426"/>
    </location>
</feature>
<dbReference type="InterPro" id="IPR023795">
    <property type="entry name" value="Serpin_CS"/>
</dbReference>
<keyword evidence="4" id="KW-0732">Signal</keyword>
<dbReference type="InterPro" id="IPR000215">
    <property type="entry name" value="Serpin_fam"/>
</dbReference>
<protein>
    <recommendedName>
        <fullName evidence="5">Serpin domain-containing protein</fullName>
    </recommendedName>
</protein>
<sequence>IHQTVSSQHTQSMMLLSIVVLACTISSTLSQCLTAQDDRQNKGQIAHQELLRSQLDFSLSLFKAVGSQQPSDNVFISPLSIYNALLLAYFVSRGHTEESLHKFLYLPANQDKLDMLLSYRVQRLITSSGAYKSQFNTANRLFVSVEQTVLDCMSFYFNDEIEMVDFSGRGLTQAVDRINSWVAQQTKNNIQNMVSADSINPGSQLILANAAYFKGDWKTQFDERDTRMVSFFVNKDKSVMVPMMYQQETFKHWRSNEAGAEIVDLPYKGSNISLLLLLPDPSREMYPAASLLRRLNTTNVRNIIRESVNPRNDDKVEIRIPKFNVERTLELTGILESLGIGDLFRSTSDLTGLTGGPRIRLNNAIHKAKIQVDERGTEAAAATALTDTRIPGSSFDCDRPFIYLLLDKSGDIDRATLLFAGIYTDPTK</sequence>
<dbReference type="PANTHER" id="PTHR11461">
    <property type="entry name" value="SERINE PROTEASE INHIBITOR, SERPIN"/>
    <property type="match status" value="1"/>
</dbReference>
<evidence type="ECO:0000259" key="5">
    <source>
        <dbReference type="SMART" id="SM00093"/>
    </source>
</evidence>
<evidence type="ECO:0000256" key="4">
    <source>
        <dbReference type="SAM" id="SignalP"/>
    </source>
</evidence>
<comment type="similarity">
    <text evidence="3">Belongs to the serpin family.</text>
</comment>
<evidence type="ECO:0000313" key="6">
    <source>
        <dbReference type="EMBL" id="JAS91309.1"/>
    </source>
</evidence>
<dbReference type="AlphaFoldDB" id="A0A1B6IWK3"/>
<dbReference type="SMART" id="SM00093">
    <property type="entry name" value="SERPIN"/>
    <property type="match status" value="1"/>
</dbReference>
<accession>A0A1B6IWK3</accession>
<dbReference type="PANTHER" id="PTHR11461:SF278">
    <property type="entry name" value="SERINE PROTEASE INHIBITOR 88EA"/>
    <property type="match status" value="1"/>
</dbReference>
<dbReference type="InterPro" id="IPR042185">
    <property type="entry name" value="Serpin_sf_2"/>
</dbReference>
<dbReference type="EMBL" id="GECU01016397">
    <property type="protein sequence ID" value="JAS91309.1"/>
    <property type="molecule type" value="Transcribed_RNA"/>
</dbReference>
<evidence type="ECO:0000256" key="1">
    <source>
        <dbReference type="ARBA" id="ARBA00022690"/>
    </source>
</evidence>
<dbReference type="InterPro" id="IPR023796">
    <property type="entry name" value="Serpin_dom"/>
</dbReference>
<dbReference type="InterPro" id="IPR036186">
    <property type="entry name" value="Serpin_sf"/>
</dbReference>
<dbReference type="PROSITE" id="PS00284">
    <property type="entry name" value="SERPIN"/>
    <property type="match status" value="1"/>
</dbReference>
<feature type="signal peptide" evidence="4">
    <location>
        <begin position="1"/>
        <end position="30"/>
    </location>
</feature>
<keyword evidence="1" id="KW-0646">Protease inhibitor</keyword>
<gene>
    <name evidence="6" type="ORF">g.31639</name>
</gene>
<dbReference type="SUPFAM" id="SSF56574">
    <property type="entry name" value="Serpins"/>
    <property type="match status" value="1"/>
</dbReference>
<evidence type="ECO:0000256" key="3">
    <source>
        <dbReference type="RuleBase" id="RU000411"/>
    </source>
</evidence>
<dbReference type="Gene3D" id="3.30.497.10">
    <property type="entry name" value="Antithrombin, subunit I, domain 2"/>
    <property type="match status" value="1"/>
</dbReference>
<proteinExistence type="inferred from homology"/>
<feature type="non-terminal residue" evidence="6">
    <location>
        <position position="1"/>
    </location>
</feature>
<dbReference type="InterPro" id="IPR042178">
    <property type="entry name" value="Serpin_sf_1"/>
</dbReference>
<dbReference type="Pfam" id="PF00079">
    <property type="entry name" value="Serpin"/>
    <property type="match status" value="1"/>
</dbReference>
<name>A0A1B6IWK3_9HEMI</name>
<evidence type="ECO:0000256" key="2">
    <source>
        <dbReference type="ARBA" id="ARBA00022900"/>
    </source>
</evidence>
<dbReference type="GO" id="GO:0004867">
    <property type="term" value="F:serine-type endopeptidase inhibitor activity"/>
    <property type="evidence" value="ECO:0007669"/>
    <property type="project" value="UniProtKB-KW"/>
</dbReference>
<feature type="chain" id="PRO_5008585381" description="Serpin domain-containing protein" evidence="4">
    <location>
        <begin position="31"/>
        <end position="428"/>
    </location>
</feature>
<keyword evidence="2" id="KW-0722">Serine protease inhibitor</keyword>
<dbReference type="GO" id="GO:0005615">
    <property type="term" value="C:extracellular space"/>
    <property type="evidence" value="ECO:0007669"/>
    <property type="project" value="InterPro"/>
</dbReference>
<organism evidence="6">
    <name type="scientific">Homalodisca liturata</name>
    <dbReference type="NCBI Taxonomy" id="320908"/>
    <lineage>
        <taxon>Eukaryota</taxon>
        <taxon>Metazoa</taxon>
        <taxon>Ecdysozoa</taxon>
        <taxon>Arthropoda</taxon>
        <taxon>Hexapoda</taxon>
        <taxon>Insecta</taxon>
        <taxon>Pterygota</taxon>
        <taxon>Neoptera</taxon>
        <taxon>Paraneoptera</taxon>
        <taxon>Hemiptera</taxon>
        <taxon>Auchenorrhyncha</taxon>
        <taxon>Membracoidea</taxon>
        <taxon>Cicadellidae</taxon>
        <taxon>Cicadellinae</taxon>
        <taxon>Proconiini</taxon>
        <taxon>Homalodisca</taxon>
    </lineage>
</organism>
<reference evidence="6" key="1">
    <citation type="submission" date="2015-11" db="EMBL/GenBank/DDBJ databases">
        <title>De novo transcriptome assembly of four potential Pierce s Disease insect vectors from Arizona vineyards.</title>
        <authorList>
            <person name="Tassone E.E."/>
        </authorList>
    </citation>
    <scope>NUCLEOTIDE SEQUENCE</scope>
</reference>